<dbReference type="OrthoDB" id="1269020at2"/>
<dbReference type="GeneID" id="93020713"/>
<proteinExistence type="predicted"/>
<reference evidence="2 3" key="1">
    <citation type="submission" date="2018-12" db="EMBL/GenBank/DDBJ databases">
        <authorList>
            <consortium name="Pathogen Informatics"/>
        </authorList>
    </citation>
    <scope>NUCLEOTIDE SEQUENCE [LARGE SCALE GENOMIC DNA]</scope>
    <source>
        <strain evidence="2 3">NCTC11432</strain>
    </source>
</reference>
<dbReference type="AlphaFoldDB" id="A0A448B282"/>
<evidence type="ECO:0000313" key="3">
    <source>
        <dbReference type="Proteomes" id="UP000279227"/>
    </source>
</evidence>
<dbReference type="EMBL" id="LR134289">
    <property type="protein sequence ID" value="VEE07503.1"/>
    <property type="molecule type" value="Genomic_DNA"/>
</dbReference>
<name>A0A448B282_CHRGE</name>
<protein>
    <submittedName>
        <fullName evidence="2">Uncharacterized protein</fullName>
    </submittedName>
</protein>
<evidence type="ECO:0000256" key="1">
    <source>
        <dbReference type="SAM" id="MobiDB-lite"/>
    </source>
</evidence>
<dbReference type="STRING" id="525257.HMPREF0204_12271"/>
<gene>
    <name evidence="2" type="ORF">NCTC11432_02181</name>
</gene>
<dbReference type="RefSeq" id="WP_002977329.1">
    <property type="nucleotide sequence ID" value="NZ_CP068486.1"/>
</dbReference>
<feature type="region of interest" description="Disordered" evidence="1">
    <location>
        <begin position="37"/>
        <end position="66"/>
    </location>
</feature>
<dbReference type="KEGG" id="cgle:NCTC11432_02181"/>
<sequence length="66" mass="7531">MKKVIPFLILIVGLCAQSCRQVDEQVDNDFALSRVAKESNKTSDSTRMKIELEKDPPVKDGQDWKH</sequence>
<accession>A0A448B282</accession>
<evidence type="ECO:0000313" key="2">
    <source>
        <dbReference type="EMBL" id="VEE07503.1"/>
    </source>
</evidence>
<organism evidence="2 3">
    <name type="scientific">Chryseobacterium gleum</name>
    <name type="common">Flavobacterium gleum</name>
    <dbReference type="NCBI Taxonomy" id="250"/>
    <lineage>
        <taxon>Bacteria</taxon>
        <taxon>Pseudomonadati</taxon>
        <taxon>Bacteroidota</taxon>
        <taxon>Flavobacteriia</taxon>
        <taxon>Flavobacteriales</taxon>
        <taxon>Weeksellaceae</taxon>
        <taxon>Chryseobacterium group</taxon>
        <taxon>Chryseobacterium</taxon>
    </lineage>
</organism>
<dbReference type="Proteomes" id="UP000279227">
    <property type="component" value="Chromosome"/>
</dbReference>